<evidence type="ECO:0000256" key="9">
    <source>
        <dbReference type="ARBA" id="ARBA00070492"/>
    </source>
</evidence>
<dbReference type="Proteomes" id="UP000494106">
    <property type="component" value="Unassembled WGS sequence"/>
</dbReference>
<keyword evidence="3" id="KW-0963">Cytoplasm</keyword>
<dbReference type="Gene3D" id="1.10.418.50">
    <property type="entry name" value="Microtubule-binding protein MIP-T3"/>
    <property type="match status" value="1"/>
</dbReference>
<dbReference type="InterPro" id="IPR018799">
    <property type="entry name" value="TRAF3IP1"/>
</dbReference>
<feature type="compositionally biased region" description="Basic and acidic residues" evidence="11">
    <location>
        <begin position="136"/>
        <end position="161"/>
    </location>
</feature>
<dbReference type="GO" id="GO:0060271">
    <property type="term" value="P:cilium assembly"/>
    <property type="evidence" value="ECO:0007669"/>
    <property type="project" value="TreeGrafter"/>
</dbReference>
<dbReference type="GO" id="GO:0036064">
    <property type="term" value="C:ciliary basal body"/>
    <property type="evidence" value="ECO:0007669"/>
    <property type="project" value="TreeGrafter"/>
</dbReference>
<feature type="domain" description="TRAF3-interacting protein 1 C-terminal" evidence="13">
    <location>
        <begin position="500"/>
        <end position="642"/>
    </location>
</feature>
<dbReference type="Pfam" id="PF17749">
    <property type="entry name" value="MIP-T3_C"/>
    <property type="match status" value="1"/>
</dbReference>
<gene>
    <name evidence="14" type="ORF">APLA_LOCUS10567</name>
</gene>
<dbReference type="GO" id="GO:0048513">
    <property type="term" value="P:animal organ development"/>
    <property type="evidence" value="ECO:0007669"/>
    <property type="project" value="UniProtKB-ARBA"/>
</dbReference>
<evidence type="ECO:0000313" key="14">
    <source>
        <dbReference type="EMBL" id="CAB3245729.1"/>
    </source>
</evidence>
<feature type="domain" description="TRAF3-interacting protein 1 N-terminal" evidence="12">
    <location>
        <begin position="10"/>
        <end position="116"/>
    </location>
</feature>
<sequence>MEKEVDPEVIKSTQIALGKYVKRPPLSEKLLKKPPFRFLHDVITTVLKTTGFFDKLFDEEELISDNVKDRDSKISFLSKVIFVISSTTGKSLSVKPSKIVAGQESEKTNELLQCLALALDNKLSSDKAVRQYKDNLKSAQEPDAKTKEPSKSIKKTTDSKKSTSKVNEKFSNQKTDISRTTSKQDKEKFNDVKSKRKENGSIRGESQKTQQSKMVTKNKGKNIKEMHKEDNMSRTTSSTLNAIDKEKSSISLIDKEKVQNVLSKNQSHESDLTFEKDDPLGEKIIENHEDSPAIRKEEQDNPNTSYTINENDLNSTGSSDDLLETRNKTAAETESLGSHNNTEEIEPNDPHQNELNIHNDNKPTKSLDLELNISNKTKNTNNLIIKETDDRTMDLEKEDSLNAIKIPVTAENDIKYPRPQSVRPHSVRPSSSRPGAPRMRERVDNVIKDTDNLLIGKVNIIAENTQNEEEEDTSLVIMEQGDGSTAVVQDQQDLKLSSSEHGHLVQQILDSQKELSQVSGKTEIEWQFGAQRAREAMNQDVEQLRFNIQALSRVANPLGKLLDHIQEDVEVMRQELQQWSNIYEEVNKEMLKQKTLNEDSLMPFHTKLKQLDSDIEEKHGKINDLKILIHKNANRIEKLLSSGSV</sequence>
<evidence type="ECO:0000256" key="5">
    <source>
        <dbReference type="ARBA" id="ARBA00023054"/>
    </source>
</evidence>
<evidence type="ECO:0000259" key="13">
    <source>
        <dbReference type="Pfam" id="PF17749"/>
    </source>
</evidence>
<reference evidence="14 15" key="1">
    <citation type="submission" date="2020-04" db="EMBL/GenBank/DDBJ databases">
        <authorList>
            <person name="Wallbank WR R."/>
            <person name="Pardo Diaz C."/>
            <person name="Kozak K."/>
            <person name="Martin S."/>
            <person name="Jiggins C."/>
            <person name="Moest M."/>
            <person name="Warren A I."/>
            <person name="Byers J.R.P. K."/>
            <person name="Montejo-Kovacevich G."/>
            <person name="Yen C E."/>
        </authorList>
    </citation>
    <scope>NUCLEOTIDE SEQUENCE [LARGE SCALE GENOMIC DNA]</scope>
</reference>
<comment type="similarity">
    <text evidence="8">Belongs to the TRAF3IP1 family.</text>
</comment>
<accession>A0A8S1AHF2</accession>
<feature type="compositionally biased region" description="Basic and acidic residues" evidence="11">
    <location>
        <begin position="348"/>
        <end position="363"/>
    </location>
</feature>
<dbReference type="PANTHER" id="PTHR31363">
    <property type="entry name" value="TRAF3-INTERACTING PROTEIN 1"/>
    <property type="match status" value="1"/>
</dbReference>
<feature type="compositionally biased region" description="Basic and acidic residues" evidence="11">
    <location>
        <begin position="182"/>
        <end position="200"/>
    </location>
</feature>
<keyword evidence="6" id="KW-0206">Cytoskeleton</keyword>
<evidence type="ECO:0000256" key="2">
    <source>
        <dbReference type="ARBA" id="ARBA00004430"/>
    </source>
</evidence>
<organism evidence="14 15">
    <name type="scientific">Arctia plantaginis</name>
    <name type="common">Wood tiger moth</name>
    <name type="synonym">Phalaena plantaginis</name>
    <dbReference type="NCBI Taxonomy" id="874455"/>
    <lineage>
        <taxon>Eukaryota</taxon>
        <taxon>Metazoa</taxon>
        <taxon>Ecdysozoa</taxon>
        <taxon>Arthropoda</taxon>
        <taxon>Hexapoda</taxon>
        <taxon>Insecta</taxon>
        <taxon>Pterygota</taxon>
        <taxon>Neoptera</taxon>
        <taxon>Endopterygota</taxon>
        <taxon>Lepidoptera</taxon>
        <taxon>Glossata</taxon>
        <taxon>Ditrysia</taxon>
        <taxon>Noctuoidea</taxon>
        <taxon>Erebidae</taxon>
        <taxon>Arctiinae</taxon>
        <taxon>Arctia</taxon>
    </lineage>
</organism>
<keyword evidence="5 10" id="KW-0175">Coiled coil</keyword>
<evidence type="ECO:0000256" key="4">
    <source>
        <dbReference type="ARBA" id="ARBA00022794"/>
    </source>
</evidence>
<name>A0A8S1AHF2_ARCPL</name>
<dbReference type="PANTHER" id="PTHR31363:SF0">
    <property type="entry name" value="TRAF3-INTERACTING PROTEIN 1"/>
    <property type="match status" value="1"/>
</dbReference>
<keyword evidence="15" id="KW-1185">Reference proteome</keyword>
<feature type="compositionally biased region" description="Basic and acidic residues" evidence="11">
    <location>
        <begin position="243"/>
        <end position="258"/>
    </location>
</feature>
<protein>
    <recommendedName>
        <fullName evidence="9">TRAF3-interacting protein 1</fullName>
    </recommendedName>
</protein>
<comment type="subcellular location">
    <subcellularLocation>
        <location evidence="2">Cytoplasm</location>
        <location evidence="2">Cytoskeleton</location>
        <location evidence="2">Cilium axoneme</location>
    </subcellularLocation>
    <subcellularLocation>
        <location evidence="1">Cytoplasm</location>
        <location evidence="1">Cytoskeleton</location>
        <location evidence="1">Cilium basal body</location>
    </subcellularLocation>
</comment>
<comment type="caution">
    <text evidence="14">The sequence shown here is derived from an EMBL/GenBank/DDBJ whole genome shotgun (WGS) entry which is preliminary data.</text>
</comment>
<keyword evidence="7" id="KW-0966">Cell projection</keyword>
<feature type="compositionally biased region" description="Polar residues" evidence="11">
    <location>
        <begin position="169"/>
        <end position="181"/>
    </location>
</feature>
<dbReference type="GO" id="GO:0042073">
    <property type="term" value="P:intraciliary transport"/>
    <property type="evidence" value="ECO:0007669"/>
    <property type="project" value="TreeGrafter"/>
</dbReference>
<evidence type="ECO:0000256" key="6">
    <source>
        <dbReference type="ARBA" id="ARBA00023212"/>
    </source>
</evidence>
<evidence type="ECO:0000256" key="1">
    <source>
        <dbReference type="ARBA" id="ARBA00004120"/>
    </source>
</evidence>
<feature type="region of interest" description="Disordered" evidence="11">
    <location>
        <begin position="416"/>
        <end position="438"/>
    </location>
</feature>
<feature type="coiled-coil region" evidence="10">
    <location>
        <begin position="534"/>
        <end position="589"/>
    </location>
</feature>
<dbReference type="GO" id="GO:0008017">
    <property type="term" value="F:microtubule binding"/>
    <property type="evidence" value="ECO:0007669"/>
    <property type="project" value="InterPro"/>
</dbReference>
<dbReference type="FunFam" id="1.10.418.50:FF:000001">
    <property type="entry name" value="TRAF3-interacting protein 1 isoform X1"/>
    <property type="match status" value="1"/>
</dbReference>
<dbReference type="EMBL" id="CADEBC010000525">
    <property type="protein sequence ID" value="CAB3245729.1"/>
    <property type="molecule type" value="Genomic_DNA"/>
</dbReference>
<evidence type="ECO:0000313" key="15">
    <source>
        <dbReference type="Proteomes" id="UP000494106"/>
    </source>
</evidence>
<feature type="region of interest" description="Disordered" evidence="11">
    <location>
        <begin position="136"/>
        <end position="363"/>
    </location>
</feature>
<dbReference type="AlphaFoldDB" id="A0A8S1AHF2"/>
<dbReference type="GO" id="GO:0070507">
    <property type="term" value="P:regulation of microtubule cytoskeleton organization"/>
    <property type="evidence" value="ECO:0007669"/>
    <property type="project" value="TreeGrafter"/>
</dbReference>
<dbReference type="InterPro" id="IPR041476">
    <property type="entry name" value="TRAF3IP1_C"/>
</dbReference>
<evidence type="ECO:0000259" key="12">
    <source>
        <dbReference type="Pfam" id="PF10243"/>
    </source>
</evidence>
<dbReference type="GO" id="GO:0005930">
    <property type="term" value="C:axoneme"/>
    <property type="evidence" value="ECO:0007669"/>
    <property type="project" value="UniProtKB-SubCell"/>
</dbReference>
<feature type="compositionally biased region" description="Low complexity" evidence="11">
    <location>
        <begin position="417"/>
        <end position="434"/>
    </location>
</feature>
<feature type="compositionally biased region" description="Polar residues" evidence="11">
    <location>
        <begin position="301"/>
        <end position="319"/>
    </location>
</feature>
<keyword evidence="4" id="KW-0970">Cilium biogenesis/degradation</keyword>
<dbReference type="Pfam" id="PF10243">
    <property type="entry name" value="MIP-T3"/>
    <property type="match status" value="1"/>
</dbReference>
<proteinExistence type="inferred from homology"/>
<feature type="compositionally biased region" description="Basic and acidic residues" evidence="11">
    <location>
        <begin position="266"/>
        <end position="299"/>
    </location>
</feature>
<dbReference type="GO" id="GO:0048731">
    <property type="term" value="P:system development"/>
    <property type="evidence" value="ECO:0007669"/>
    <property type="project" value="UniProtKB-ARBA"/>
</dbReference>
<evidence type="ECO:0000256" key="11">
    <source>
        <dbReference type="SAM" id="MobiDB-lite"/>
    </source>
</evidence>
<evidence type="ECO:0000256" key="3">
    <source>
        <dbReference type="ARBA" id="ARBA00022490"/>
    </source>
</evidence>
<dbReference type="GO" id="GO:0030992">
    <property type="term" value="C:intraciliary transport particle B"/>
    <property type="evidence" value="ECO:0007669"/>
    <property type="project" value="TreeGrafter"/>
</dbReference>
<dbReference type="InterPro" id="IPR042576">
    <property type="entry name" value="TRAF3IP1_N_sf"/>
</dbReference>
<dbReference type="OrthoDB" id="10258914at2759"/>
<evidence type="ECO:0000256" key="8">
    <source>
        <dbReference type="ARBA" id="ARBA00043971"/>
    </source>
</evidence>
<dbReference type="InterPro" id="IPR040468">
    <property type="entry name" value="TRAF3IP1_N"/>
</dbReference>
<evidence type="ECO:0000256" key="10">
    <source>
        <dbReference type="SAM" id="Coils"/>
    </source>
</evidence>
<evidence type="ECO:0000256" key="7">
    <source>
        <dbReference type="ARBA" id="ARBA00023273"/>
    </source>
</evidence>
<feature type="compositionally biased region" description="Basic and acidic residues" evidence="11">
    <location>
        <begin position="222"/>
        <end position="232"/>
    </location>
</feature>